<dbReference type="GO" id="GO:0016301">
    <property type="term" value="F:kinase activity"/>
    <property type="evidence" value="ECO:0007669"/>
    <property type="project" value="UniProtKB-KW"/>
</dbReference>
<dbReference type="RefSeq" id="WP_002838441.1">
    <property type="nucleotide sequence ID" value="NZ_CAMPWK010000041.1"/>
</dbReference>
<dbReference type="AlphaFoldDB" id="A0A133MXI1"/>
<proteinExistence type="predicted"/>
<dbReference type="PANTHER" id="PTHR10285">
    <property type="entry name" value="URIDINE KINASE"/>
    <property type="match status" value="1"/>
</dbReference>
<dbReference type="PRINTS" id="PR00988">
    <property type="entry name" value="URIDINKINASE"/>
</dbReference>
<sequence>MIKIINNNKIYDYEDKTIYDYAIKYGFEDSIVALKNNKLVDIMSYVENGDTIEFVNEKSVYSQDTLMQTGILLLLLAFKLKFPKDQLEVEYTIGDYMYLEFENNNEIHFKDLEEIRKLMDDLINQNLRIERVKVSRKEAFDIFEKEGYIQKSRLLKSLDKEEVYLYKCLDHYFGIEGFVAPYTRFLKHYKLINYFPGIALSVSNNNEFTDFKEQKALSKIFSKSKKWTDMLDIGYVGSLNEKIQDGNMDFLVSVNEAYFENQISYIADKIIYNNARLVQISGPSSSGKTTMAERLSVQLAVRGKNPIPISMDNYFVNRVDTPLDEDGNKDYESINALDLKTFNTDLMRLLEGDYVNLPIYNFITGEREYGDTYTKLDNNGIIIVEGIHGLNPKLTSLVPEKDKYKIYVSALTQLSIDCHNRISTTDMRLMRRMVRDFVQRDKSVDDTLSEWPRVHAAEYINVFPYQNEADSIIDSSLIYEINILKKYVLKLVDNYDKNGPNFTEIERLKSILNYFIEIKDDSIVPKNSILQEFIGDYDEQ</sequence>
<dbReference type="GO" id="GO:0005524">
    <property type="term" value="F:ATP binding"/>
    <property type="evidence" value="ECO:0007669"/>
    <property type="project" value="InterPro"/>
</dbReference>
<dbReference type="SUPFAM" id="SSF55186">
    <property type="entry name" value="ThrRS/AlaRS common domain"/>
    <property type="match status" value="1"/>
</dbReference>
<comment type="caution">
    <text evidence="1">The sequence shown here is derived from an EMBL/GenBank/DDBJ whole genome shotgun (WGS) entry which is preliminary data.</text>
</comment>
<dbReference type="InterPro" id="IPR027417">
    <property type="entry name" value="P-loop_NTPase"/>
</dbReference>
<reference evidence="2" key="1">
    <citation type="submission" date="2017-04" db="EMBL/GenBank/DDBJ databases">
        <title>Finegoldia magna isolated from orthopedic joint implant-associated infections.</title>
        <authorList>
            <person name="Bjorklund S."/>
            <person name="Bruggemann H."/>
            <person name="Jensen A."/>
            <person name="Hellmark B."/>
            <person name="Soderquist B."/>
        </authorList>
    </citation>
    <scope>NUCLEOTIDE SEQUENCE [LARGE SCALE GENOMIC DNA]</scope>
    <source>
        <strain evidence="2">08T492</strain>
    </source>
</reference>
<gene>
    <name evidence="1" type="ORF">B9N56_02840</name>
</gene>
<dbReference type="SUPFAM" id="SSF52540">
    <property type="entry name" value="P-loop containing nucleoside triphosphate hydrolases"/>
    <property type="match status" value="1"/>
</dbReference>
<dbReference type="CDD" id="cd02028">
    <property type="entry name" value="UMPK_like"/>
    <property type="match status" value="1"/>
</dbReference>
<dbReference type="Gene3D" id="3.40.50.300">
    <property type="entry name" value="P-loop containing nucleotide triphosphate hydrolases"/>
    <property type="match status" value="1"/>
</dbReference>
<name>A0A133MXI1_FINMA</name>
<dbReference type="InterPro" id="IPR006083">
    <property type="entry name" value="PRK/URK"/>
</dbReference>
<dbReference type="EMBL" id="NDYI01000010">
    <property type="protein sequence ID" value="OXZ38348.1"/>
    <property type="molecule type" value="Genomic_DNA"/>
</dbReference>
<evidence type="ECO:0000313" key="2">
    <source>
        <dbReference type="Proteomes" id="UP000215361"/>
    </source>
</evidence>
<organism evidence="1 2">
    <name type="scientific">Finegoldia magna</name>
    <name type="common">Peptostreptococcus magnus</name>
    <dbReference type="NCBI Taxonomy" id="1260"/>
    <lineage>
        <taxon>Bacteria</taxon>
        <taxon>Bacillati</taxon>
        <taxon>Bacillota</taxon>
        <taxon>Tissierellia</taxon>
        <taxon>Tissierellales</taxon>
        <taxon>Peptoniphilaceae</taxon>
        <taxon>Finegoldia</taxon>
    </lineage>
</organism>
<dbReference type="Pfam" id="PF00485">
    <property type="entry name" value="PRK"/>
    <property type="match status" value="1"/>
</dbReference>
<keyword evidence="1" id="KW-0418">Kinase</keyword>
<dbReference type="Proteomes" id="UP000215361">
    <property type="component" value="Unassembled WGS sequence"/>
</dbReference>
<evidence type="ECO:0000313" key="1">
    <source>
        <dbReference type="EMBL" id="OXZ38348.1"/>
    </source>
</evidence>
<accession>A0A133MXI1</accession>
<keyword evidence="1" id="KW-0808">Transferase</keyword>
<protein>
    <submittedName>
        <fullName evidence="1">Nucleoside kinase</fullName>
    </submittedName>
</protein>
<dbReference type="InterPro" id="IPR018163">
    <property type="entry name" value="Thr/Ala-tRNA-synth_IIc_edit"/>
</dbReference>
<dbReference type="Gene3D" id="3.30.980.10">
    <property type="entry name" value="Threonyl-trna Synthetase, Chain A, domain 2"/>
    <property type="match status" value="1"/>
</dbReference>